<dbReference type="CDD" id="cd12148">
    <property type="entry name" value="fungal_TF_MHR"/>
    <property type="match status" value="1"/>
</dbReference>
<proteinExistence type="predicted"/>
<dbReference type="GeneID" id="89974217"/>
<protein>
    <submittedName>
        <fullName evidence="1">Uncharacterized protein</fullName>
    </submittedName>
</protein>
<dbReference type="EMBL" id="JAVRRD010000022">
    <property type="protein sequence ID" value="KAK5048373.1"/>
    <property type="molecule type" value="Genomic_DNA"/>
</dbReference>
<accession>A0AAV9N5K1</accession>
<gene>
    <name evidence="1" type="ORF">LTR84_006043</name>
</gene>
<name>A0AAV9N5K1_9EURO</name>
<evidence type="ECO:0000313" key="2">
    <source>
        <dbReference type="Proteomes" id="UP001358417"/>
    </source>
</evidence>
<organism evidence="1 2">
    <name type="scientific">Exophiala bonariae</name>
    <dbReference type="NCBI Taxonomy" id="1690606"/>
    <lineage>
        <taxon>Eukaryota</taxon>
        <taxon>Fungi</taxon>
        <taxon>Dikarya</taxon>
        <taxon>Ascomycota</taxon>
        <taxon>Pezizomycotina</taxon>
        <taxon>Eurotiomycetes</taxon>
        <taxon>Chaetothyriomycetidae</taxon>
        <taxon>Chaetothyriales</taxon>
        <taxon>Herpotrichiellaceae</taxon>
        <taxon>Exophiala</taxon>
    </lineage>
</organism>
<keyword evidence="2" id="KW-1185">Reference proteome</keyword>
<dbReference type="AlphaFoldDB" id="A0AAV9N5K1"/>
<dbReference type="Proteomes" id="UP001358417">
    <property type="component" value="Unassembled WGS sequence"/>
</dbReference>
<comment type="caution">
    <text evidence="1">The sequence shown here is derived from an EMBL/GenBank/DDBJ whole genome shotgun (WGS) entry which is preliminary data.</text>
</comment>
<evidence type="ECO:0000313" key="1">
    <source>
        <dbReference type="EMBL" id="KAK5048373.1"/>
    </source>
</evidence>
<sequence>MGDKPQYLSFERSVDAATSDEALPLPQAIDDKYLSDEMGKNGKQPVGSPSTMEIFIATIKLHEILSQALSRDNCRWETTPDSLMGIQSLLRLDNLMHNWQDELPEYLQLDPSRENSVVDSAAVTHPQSAPFVQAAGRKLHIRHVSQDGITNSY</sequence>
<dbReference type="RefSeq" id="XP_064703831.1">
    <property type="nucleotide sequence ID" value="XM_064849607.1"/>
</dbReference>
<reference evidence="1 2" key="1">
    <citation type="submission" date="2023-08" db="EMBL/GenBank/DDBJ databases">
        <title>Black Yeasts Isolated from many extreme environments.</title>
        <authorList>
            <person name="Coleine C."/>
            <person name="Stajich J.E."/>
            <person name="Selbmann L."/>
        </authorList>
    </citation>
    <scope>NUCLEOTIDE SEQUENCE [LARGE SCALE GENOMIC DNA]</scope>
    <source>
        <strain evidence="1 2">CCFEE 5792</strain>
    </source>
</reference>